<dbReference type="PROSITE" id="PS50977">
    <property type="entry name" value="HTH_TETR_2"/>
    <property type="match status" value="1"/>
</dbReference>
<dbReference type="RefSeq" id="WP_267894084.1">
    <property type="nucleotide sequence ID" value="NZ_CP136798.1"/>
</dbReference>
<dbReference type="AlphaFoldDB" id="A0AAU8K716"/>
<gene>
    <name evidence="8" type="ORF">R1Y80_00350</name>
</gene>
<dbReference type="Pfam" id="PF00440">
    <property type="entry name" value="TetR_N"/>
    <property type="match status" value="1"/>
</dbReference>
<dbReference type="InterPro" id="IPR036271">
    <property type="entry name" value="Tet_transcr_reg_TetR-rel_C_sf"/>
</dbReference>
<dbReference type="InterPro" id="IPR001647">
    <property type="entry name" value="HTH_TetR"/>
</dbReference>
<keyword evidence="3 5" id="KW-0238">DNA-binding</keyword>
<dbReference type="PANTHER" id="PTHR30055:SF226">
    <property type="entry name" value="HTH-TYPE TRANSCRIPTIONAL REGULATOR PKSA"/>
    <property type="match status" value="1"/>
</dbReference>
<feature type="region of interest" description="Disordered" evidence="6">
    <location>
        <begin position="1"/>
        <end position="26"/>
    </location>
</feature>
<keyword evidence="2" id="KW-0805">Transcription regulation</keyword>
<dbReference type="Pfam" id="PF13977">
    <property type="entry name" value="TetR_C_6"/>
    <property type="match status" value="1"/>
</dbReference>
<dbReference type="SUPFAM" id="SSF46689">
    <property type="entry name" value="Homeodomain-like"/>
    <property type="match status" value="1"/>
</dbReference>
<proteinExistence type="predicted"/>
<dbReference type="GO" id="GO:0000976">
    <property type="term" value="F:transcription cis-regulatory region binding"/>
    <property type="evidence" value="ECO:0007669"/>
    <property type="project" value="TreeGrafter"/>
</dbReference>
<keyword evidence="1" id="KW-0678">Repressor</keyword>
<dbReference type="GO" id="GO:0003700">
    <property type="term" value="F:DNA-binding transcription factor activity"/>
    <property type="evidence" value="ECO:0007669"/>
    <property type="project" value="TreeGrafter"/>
</dbReference>
<sequence length="220" mass="24028">MSNQSVSRPARGPAGPRTPRSPEARQRQQDILAIAMDTFAARGYNNASLAEIADRVGLTQAGVLHYFRSKALLLTSVLELRDQRDIEQLGPDRPQGLDFLRHLVNTALRNAEREGIVRLYAVLSAESVTDDHPAQDYFRDRYDGLRAFVADALREACELPADRAESADHAANAVIAVMDGLQVQWLLAPESVDMAASTDLVVTSLLATLAPERFGPHTAA</sequence>
<dbReference type="PANTHER" id="PTHR30055">
    <property type="entry name" value="HTH-TYPE TRANSCRIPTIONAL REGULATOR RUTR"/>
    <property type="match status" value="1"/>
</dbReference>
<organism evidence="8">
    <name type="scientific">Streptomyces sp. JL1001</name>
    <dbReference type="NCBI Taxonomy" id="3078227"/>
    <lineage>
        <taxon>Bacteria</taxon>
        <taxon>Bacillati</taxon>
        <taxon>Actinomycetota</taxon>
        <taxon>Actinomycetes</taxon>
        <taxon>Kitasatosporales</taxon>
        <taxon>Streptomycetaceae</taxon>
        <taxon>Streptomyces</taxon>
    </lineage>
</organism>
<evidence type="ECO:0000256" key="2">
    <source>
        <dbReference type="ARBA" id="ARBA00023015"/>
    </source>
</evidence>
<protein>
    <submittedName>
        <fullName evidence="8">TetR/AcrR family transcriptional regulator</fullName>
    </submittedName>
</protein>
<dbReference type="SUPFAM" id="SSF48498">
    <property type="entry name" value="Tetracyclin repressor-like, C-terminal domain"/>
    <property type="match status" value="1"/>
</dbReference>
<evidence type="ECO:0000259" key="7">
    <source>
        <dbReference type="PROSITE" id="PS50977"/>
    </source>
</evidence>
<feature type="DNA-binding region" description="H-T-H motif" evidence="5">
    <location>
        <begin position="48"/>
        <end position="67"/>
    </location>
</feature>
<evidence type="ECO:0000256" key="4">
    <source>
        <dbReference type="ARBA" id="ARBA00023163"/>
    </source>
</evidence>
<dbReference type="InterPro" id="IPR050109">
    <property type="entry name" value="HTH-type_TetR-like_transc_reg"/>
</dbReference>
<dbReference type="EMBL" id="CP136798">
    <property type="protein sequence ID" value="XCN12176.1"/>
    <property type="molecule type" value="Genomic_DNA"/>
</dbReference>
<evidence type="ECO:0000256" key="6">
    <source>
        <dbReference type="SAM" id="MobiDB-lite"/>
    </source>
</evidence>
<dbReference type="Gene3D" id="1.10.357.10">
    <property type="entry name" value="Tetracycline Repressor, domain 2"/>
    <property type="match status" value="1"/>
</dbReference>
<feature type="compositionally biased region" description="Low complexity" evidence="6">
    <location>
        <begin position="7"/>
        <end position="18"/>
    </location>
</feature>
<dbReference type="InterPro" id="IPR009057">
    <property type="entry name" value="Homeodomain-like_sf"/>
</dbReference>
<dbReference type="PRINTS" id="PR00455">
    <property type="entry name" value="HTHTETR"/>
</dbReference>
<evidence type="ECO:0000313" key="8">
    <source>
        <dbReference type="EMBL" id="XCN12176.1"/>
    </source>
</evidence>
<name>A0AAU8K716_9ACTN</name>
<accession>A0AAU8K716</accession>
<reference evidence="8" key="1">
    <citation type="submission" date="2023-10" db="EMBL/GenBank/DDBJ databases">
        <title>Complete genome sequence of Streptomyces sp. JL1001.</title>
        <authorList>
            <person name="Jiang L."/>
        </authorList>
    </citation>
    <scope>NUCLEOTIDE SEQUENCE</scope>
    <source>
        <strain evidence="8">JL1001</strain>
    </source>
</reference>
<evidence type="ECO:0000256" key="3">
    <source>
        <dbReference type="ARBA" id="ARBA00023125"/>
    </source>
</evidence>
<evidence type="ECO:0000256" key="5">
    <source>
        <dbReference type="PROSITE-ProRule" id="PRU00335"/>
    </source>
</evidence>
<feature type="domain" description="HTH tetR-type" evidence="7">
    <location>
        <begin position="25"/>
        <end position="85"/>
    </location>
</feature>
<evidence type="ECO:0000256" key="1">
    <source>
        <dbReference type="ARBA" id="ARBA00022491"/>
    </source>
</evidence>
<dbReference type="InterPro" id="IPR039538">
    <property type="entry name" value="BetI_C"/>
</dbReference>
<keyword evidence="4" id="KW-0804">Transcription</keyword>